<feature type="transmembrane region" description="Helical" evidence="1">
    <location>
        <begin position="169"/>
        <end position="188"/>
    </location>
</feature>
<proteinExistence type="predicted"/>
<dbReference type="AlphaFoldDB" id="A0A6P6BAC4"/>
<sequence length="320" mass="35632">MNPSPPQSVRMDCAGKIIRASIHTFLNYFHYFTTIPVLLLLPFSASVLLSQTPFKYYSPLSETIHHADQFDSIFGLAGFSFSSQIKSQTVFPFVFSLPFTVSSFIMAKASIIQALNQHKPSLQAPFCNIISVYKPLLLTHLCSLVMIIAINLAIFSLLFISLNSLKSFWIPYISLILPAFGAVFYSFFANTVVVSNLALVVAGMEACKGHVAIYKACLLRKGKNSMALLLFLPTNLGLVAIEALFQFRVTRIYLFLGEISASMALEGLLIAYLYSLLIVLDTIICCLFYKSCESNSMASGQIHRSCYDIELAQEREPFDE</sequence>
<reference evidence="3" key="1">
    <citation type="submission" date="2025-08" db="UniProtKB">
        <authorList>
            <consortium name="RefSeq"/>
        </authorList>
    </citation>
    <scope>IDENTIFICATION</scope>
    <source>
        <tissue evidence="3">Fruit stalk</tissue>
    </source>
</reference>
<feature type="transmembrane region" description="Helical" evidence="1">
    <location>
        <begin position="90"/>
        <end position="115"/>
    </location>
</feature>
<protein>
    <submittedName>
        <fullName evidence="3">Uncharacterized protein LOC111316310</fullName>
    </submittedName>
</protein>
<feature type="transmembrane region" description="Helical" evidence="1">
    <location>
        <begin position="135"/>
        <end position="162"/>
    </location>
</feature>
<keyword evidence="2" id="KW-1185">Reference proteome</keyword>
<evidence type="ECO:0000313" key="3">
    <source>
        <dbReference type="RefSeq" id="XP_022774045.1"/>
    </source>
</evidence>
<organism evidence="2 3">
    <name type="scientific">Durio zibethinus</name>
    <name type="common">Durian</name>
    <dbReference type="NCBI Taxonomy" id="66656"/>
    <lineage>
        <taxon>Eukaryota</taxon>
        <taxon>Viridiplantae</taxon>
        <taxon>Streptophyta</taxon>
        <taxon>Embryophyta</taxon>
        <taxon>Tracheophyta</taxon>
        <taxon>Spermatophyta</taxon>
        <taxon>Magnoliopsida</taxon>
        <taxon>eudicotyledons</taxon>
        <taxon>Gunneridae</taxon>
        <taxon>Pentapetalae</taxon>
        <taxon>rosids</taxon>
        <taxon>malvids</taxon>
        <taxon>Malvales</taxon>
        <taxon>Malvaceae</taxon>
        <taxon>Helicteroideae</taxon>
        <taxon>Durio</taxon>
    </lineage>
</organism>
<keyword evidence="1" id="KW-0812">Transmembrane</keyword>
<dbReference type="PANTHER" id="PTHR33133:SF19">
    <property type="entry name" value="BINDING-PROTEIN-DEPENDENT TRANSPORT SYSTEMS INNER MEMBRANE COMPONENT"/>
    <property type="match status" value="1"/>
</dbReference>
<feature type="transmembrane region" description="Helical" evidence="1">
    <location>
        <begin position="267"/>
        <end position="289"/>
    </location>
</feature>
<gene>
    <name evidence="3" type="primary">LOC111316310</name>
</gene>
<evidence type="ECO:0000256" key="1">
    <source>
        <dbReference type="SAM" id="Phobius"/>
    </source>
</evidence>
<feature type="transmembrane region" description="Helical" evidence="1">
    <location>
        <begin position="28"/>
        <end position="49"/>
    </location>
</feature>
<dbReference type="RefSeq" id="XP_022774045.1">
    <property type="nucleotide sequence ID" value="XM_022918310.1"/>
</dbReference>
<feature type="transmembrane region" description="Helical" evidence="1">
    <location>
        <begin position="226"/>
        <end position="247"/>
    </location>
</feature>
<dbReference type="KEGG" id="dzi:111316310"/>
<accession>A0A6P6BAC4</accession>
<dbReference type="GeneID" id="111316310"/>
<keyword evidence="1" id="KW-1133">Transmembrane helix</keyword>
<dbReference type="OrthoDB" id="687732at2759"/>
<dbReference type="PANTHER" id="PTHR33133">
    <property type="entry name" value="OS08G0107100 PROTEIN-RELATED"/>
    <property type="match status" value="1"/>
</dbReference>
<keyword evidence="1" id="KW-0472">Membrane</keyword>
<name>A0A6P6BAC4_DURZI</name>
<dbReference type="Proteomes" id="UP000515121">
    <property type="component" value="Unplaced"/>
</dbReference>
<evidence type="ECO:0000313" key="2">
    <source>
        <dbReference type="Proteomes" id="UP000515121"/>
    </source>
</evidence>